<sequence length="1230" mass="139568">MNSRRRTRKRIIEESLLLNCEQRKEEKEKESFEAKFINELIGQGVFTKKNFIEGEVLLEYSGELIEGDVDVDDTYVFQIRYKGKQYCIDATKERSLGRLLNDDHRNPNCKPKIIEKDGKPHVYFVALRDINTGEELRYNYGPGIYSWRTSKKQQRQKISTCVEKDSKQLALAKITVIKKDDSLGAIYPMDEDECVIGSGRECNIKLSLKNVDKIHAVVAVERSKAYLTNYSKNFPVILNEKPIEIGKELNNGDVLAIGGRKFLFNREEKFDSDSDLFAETSEHPDPVDCHSDLFAKTSEHPDPVDCHSDLFAKTSEHPDPVDCHSGLFAETSEHPDPVDCHLDLFAKTSDHPDPDGCHSDLFAKTSEHPDRVDCHSDLFEDSSEHSDPLDCHSDLFEDSSEHSDPLDPEYEMSEDNDSVTSQEEEEFEHVSDSNSDSDVIPYQGQLPFLDQEETVSSTSELQTLNSASNHKTKRATNSLIENEIITSTVKDVDVQQSGNQNGIRVWDKVHYCVYCEKGFTNITKHYLRVHSDEKDVQLIKSHPLKSEDRKLALLKLRNCGDYQHNHEVLRSRHGTLVTFTRNWNDSSADQFLPCQYCLGFFLKSSLWRHTKNCPFAPEGKEKYRKVSSQSMLLLPASTEVSEGLREKVLSRMSSDEISIAARNDPIIVRIGEKLHQKHGHLNHLYTYVSQKMRELGRLLISLRETDKDINSLDDAIHPMKFPAVVRCTKFLCGFKENSNSYSNPSLALKLGHSLKKCAKIKKSIALIQGNEDSTKNADAFFTLCENEWTDSVSSSALQTLASNKVNKGHGLPLTDDIQKLQAHLKEKTEKLIVQLQETVKKSVWDELNQVTLARLVMFNRRRGGEAERMTLKSFCEKRSKSDSLKEIEDSLKPLERILCKTFSRVEIRGKRGRTVPILITPALERSIVLLNETREQAGVNKSNPYVFARSSFNSLNPVRSSDCLRKLAEESGVKNTQNLTSTKLRKHVATVSQILNLEKNDIEIMAGFLGHDIRVHRSFYRLPSDTLQIARMGTILTAFDNGEISKYSGMSLDEIACEDIKLGSEEGNNEVVDNSGEESDEDNSDRGRKRKWKPPKGEEETVESGSDSSGEVEANASAHDMFEEEKEHRKDTNTGSLSKGAPGKYGQNMKGKPKRVSTTRHQWTEDEKAALRKEFKQTISLGKTPGHLECLNAIRKEACLAKFSWKQVKFAVKNLITSERRQVRKMAEQV</sequence>
<dbReference type="KEGG" id="cvn:111101834"/>
<dbReference type="SUPFAM" id="SSF49879">
    <property type="entry name" value="SMAD/FHA domain"/>
    <property type="match status" value="1"/>
</dbReference>
<evidence type="ECO:0000313" key="3">
    <source>
        <dbReference type="Proteomes" id="UP000694844"/>
    </source>
</evidence>
<feature type="compositionally biased region" description="Acidic residues" evidence="1">
    <location>
        <begin position="406"/>
        <end position="427"/>
    </location>
</feature>
<keyword evidence="3" id="KW-1185">Reference proteome</keyword>
<dbReference type="OrthoDB" id="10059338at2759"/>
<protein>
    <submittedName>
        <fullName evidence="4">Uncharacterized protein LOC111101834</fullName>
    </submittedName>
</protein>
<dbReference type="Pfam" id="PF00498">
    <property type="entry name" value="FHA"/>
    <property type="match status" value="1"/>
</dbReference>
<dbReference type="PANTHER" id="PTHR33480">
    <property type="entry name" value="SET DOMAIN-CONTAINING PROTEIN-RELATED"/>
    <property type="match status" value="1"/>
</dbReference>
<dbReference type="Pfam" id="PF00856">
    <property type="entry name" value="SET"/>
    <property type="match status" value="1"/>
</dbReference>
<dbReference type="GeneID" id="111101834"/>
<dbReference type="InterPro" id="IPR008984">
    <property type="entry name" value="SMAD_FHA_dom_sf"/>
</dbReference>
<dbReference type="PANTHER" id="PTHR33480:SF1">
    <property type="entry name" value="TYR RECOMBINASE DOMAIN-CONTAINING PROTEIN"/>
    <property type="match status" value="1"/>
</dbReference>
<dbReference type="InterPro" id="IPR001214">
    <property type="entry name" value="SET_dom"/>
</dbReference>
<dbReference type="InterPro" id="IPR000253">
    <property type="entry name" value="FHA_dom"/>
</dbReference>
<gene>
    <name evidence="4" type="primary">LOC111101834</name>
</gene>
<organism evidence="3 4">
    <name type="scientific">Crassostrea virginica</name>
    <name type="common">Eastern oyster</name>
    <dbReference type="NCBI Taxonomy" id="6565"/>
    <lineage>
        <taxon>Eukaryota</taxon>
        <taxon>Metazoa</taxon>
        <taxon>Spiralia</taxon>
        <taxon>Lophotrochozoa</taxon>
        <taxon>Mollusca</taxon>
        <taxon>Bivalvia</taxon>
        <taxon>Autobranchia</taxon>
        <taxon>Pteriomorphia</taxon>
        <taxon>Ostreida</taxon>
        <taxon>Ostreoidea</taxon>
        <taxon>Ostreidae</taxon>
        <taxon>Crassostrea</taxon>
    </lineage>
</organism>
<feature type="domain" description="SET" evidence="2">
    <location>
        <begin position="30"/>
        <end position="141"/>
    </location>
</feature>
<evidence type="ECO:0000256" key="1">
    <source>
        <dbReference type="SAM" id="MobiDB-lite"/>
    </source>
</evidence>
<dbReference type="PROSITE" id="PS50280">
    <property type="entry name" value="SET"/>
    <property type="match status" value="1"/>
</dbReference>
<accession>A0A8B8AHZ3</accession>
<proteinExistence type="predicted"/>
<feature type="region of interest" description="Disordered" evidence="1">
    <location>
        <begin position="1063"/>
        <end position="1161"/>
    </location>
</feature>
<evidence type="ECO:0000313" key="4">
    <source>
        <dbReference type="RefSeq" id="XP_022290163.1"/>
    </source>
</evidence>
<dbReference type="Gene3D" id="2.60.200.20">
    <property type="match status" value="1"/>
</dbReference>
<dbReference type="SMART" id="SM00317">
    <property type="entry name" value="SET"/>
    <property type="match status" value="1"/>
</dbReference>
<dbReference type="RefSeq" id="XP_022290163.1">
    <property type="nucleotide sequence ID" value="XM_022434455.1"/>
</dbReference>
<feature type="compositionally biased region" description="Basic and acidic residues" evidence="1">
    <location>
        <begin position="375"/>
        <end position="405"/>
    </location>
</feature>
<evidence type="ECO:0000259" key="2">
    <source>
        <dbReference type="PROSITE" id="PS50280"/>
    </source>
</evidence>
<feature type="region of interest" description="Disordered" evidence="1">
    <location>
        <begin position="375"/>
        <end position="472"/>
    </location>
</feature>
<dbReference type="AlphaFoldDB" id="A0A8B8AHZ3"/>
<dbReference type="Gene3D" id="2.170.270.10">
    <property type="entry name" value="SET domain"/>
    <property type="match status" value="1"/>
</dbReference>
<reference evidence="4" key="1">
    <citation type="submission" date="2025-08" db="UniProtKB">
        <authorList>
            <consortium name="RefSeq"/>
        </authorList>
    </citation>
    <scope>IDENTIFICATION</scope>
    <source>
        <tissue evidence="4">Whole sample</tissue>
    </source>
</reference>
<dbReference type="Proteomes" id="UP000694844">
    <property type="component" value="Chromosome 6"/>
</dbReference>
<dbReference type="CDD" id="cd22673">
    <property type="entry name" value="FHA_Ki67"/>
    <property type="match status" value="1"/>
</dbReference>
<feature type="compositionally biased region" description="Polar residues" evidence="1">
    <location>
        <begin position="454"/>
        <end position="472"/>
    </location>
</feature>
<dbReference type="SUPFAM" id="SSF82199">
    <property type="entry name" value="SET domain"/>
    <property type="match status" value="1"/>
</dbReference>
<feature type="compositionally biased region" description="Low complexity" evidence="1">
    <location>
        <begin position="1103"/>
        <end position="1113"/>
    </location>
</feature>
<name>A0A8B8AHZ3_CRAVI</name>
<dbReference type="InterPro" id="IPR046341">
    <property type="entry name" value="SET_dom_sf"/>
</dbReference>